<feature type="region of interest" description="Disordered" evidence="1">
    <location>
        <begin position="227"/>
        <end position="247"/>
    </location>
</feature>
<feature type="region of interest" description="Disordered" evidence="1">
    <location>
        <begin position="567"/>
        <end position="645"/>
    </location>
</feature>
<dbReference type="EMBL" id="AP010968">
    <property type="protein sequence ID" value="BAJ32785.1"/>
    <property type="molecule type" value="Genomic_DNA"/>
</dbReference>
<keyword evidence="4" id="KW-1185">Reference proteome</keyword>
<evidence type="ECO:0000256" key="1">
    <source>
        <dbReference type="SAM" id="MobiDB-lite"/>
    </source>
</evidence>
<feature type="compositionally biased region" description="Pro residues" evidence="1">
    <location>
        <begin position="584"/>
        <end position="615"/>
    </location>
</feature>
<dbReference type="STRING" id="452652.KSE_70270"/>
<organism evidence="3 4">
    <name type="scientific">Kitasatospora setae (strain ATCC 33774 / DSM 43861 / JCM 3304 / KCC A-0304 / NBRC 14216 / KM-6054)</name>
    <name type="common">Streptomyces setae</name>
    <dbReference type="NCBI Taxonomy" id="452652"/>
    <lineage>
        <taxon>Bacteria</taxon>
        <taxon>Bacillati</taxon>
        <taxon>Actinomycetota</taxon>
        <taxon>Actinomycetes</taxon>
        <taxon>Kitasatosporales</taxon>
        <taxon>Streptomycetaceae</taxon>
        <taxon>Kitasatospora</taxon>
    </lineage>
</organism>
<keyword evidence="2" id="KW-1133">Transmembrane helix</keyword>
<protein>
    <submittedName>
        <fullName evidence="3">Uncharacterized protein</fullName>
    </submittedName>
</protein>
<reference evidence="3 4" key="1">
    <citation type="journal article" date="2010" name="DNA Res.">
        <title>Genome sequence of Kitasatospora setae NBRC 14216T: an evolutionary snapshot of the family Streptomycetaceae.</title>
        <authorList>
            <person name="Ichikawa N."/>
            <person name="Oguchi A."/>
            <person name="Ikeda H."/>
            <person name="Ishikawa J."/>
            <person name="Kitani S."/>
            <person name="Watanabe Y."/>
            <person name="Nakamura S."/>
            <person name="Katano Y."/>
            <person name="Kishi E."/>
            <person name="Sasagawa M."/>
            <person name="Ankai A."/>
            <person name="Fukui S."/>
            <person name="Hashimoto Y."/>
            <person name="Kamata S."/>
            <person name="Otoguro M."/>
            <person name="Tanikawa S."/>
            <person name="Nihira T."/>
            <person name="Horinouchi S."/>
            <person name="Ohnishi Y."/>
            <person name="Hayakawa M."/>
            <person name="Kuzuyama T."/>
            <person name="Arisawa A."/>
            <person name="Nomoto F."/>
            <person name="Miura H."/>
            <person name="Takahashi Y."/>
            <person name="Fujita N."/>
        </authorList>
    </citation>
    <scope>NUCLEOTIDE SEQUENCE [LARGE SCALE GENOMIC DNA]</scope>
    <source>
        <strain evidence="4">ATCC 33774 / DSM 43861 / JCM 3304 / KCC A-0304 / NBRC 14216 / KM-6054</strain>
    </source>
</reference>
<feature type="compositionally biased region" description="Basic and acidic residues" evidence="1">
    <location>
        <begin position="313"/>
        <end position="366"/>
    </location>
</feature>
<feature type="compositionally biased region" description="Pro residues" evidence="1">
    <location>
        <begin position="624"/>
        <end position="644"/>
    </location>
</feature>
<sequence>MNTTGPSEYVDQVVFRWQGNQGRRSSGLAPAAWSCPPEVADDLARELAPLLRVDNAERPGLVRTFTKRDETVVIRRWPTWDAAGRPNTACHLLLGTPHSLTARTALALHDWPISTRQFAEQATGTCEPVGTARLRDLSERAWADGPERIAEVRDALTVATAALLRRPGSRLSLRVDALPGWPDRNPSAAAIRGLYEIFGRRWLPQPWTFATYDVTDRHDLTVTWVDDWTTDSGPQHERSRIDPRRAEHDEAHELAARLVERLLNRPAHGSSGLPELTAPALRNAAGRPPEERLRLLARALRGTPPPHPRPRHSPADGDHRDHRDHRDRDGRGGPEHRDVPDRHGERDVPDRYGERAEPDRYGERADRNRHRHPDRPPYQEDEAEFPTVYVPAPHVPAPVAEVRRCLDRPGADAKAVVARLCELAEAGEEPLLEVLREESLSVSATNQLLQALHVRGRERSPGERSLLCAQVLSQRLFIDRTAAGPDAEGKGVERAVWLFDWAVLPHLRDQQHHQALVALFTGLLLDNTPAERELLALLVPPPGSERAAPDLPSEVWQELFHHRARAVPGQPLPPSEPAGTAGPPGEPSPEAPPAPPPAPPAAPPPAPPAVLTPPAEPDDLPEVLPRPVPPRPPSSPPPPQPPPQGSQLGIILGVLGVGLGLIAVLVMALLLW</sequence>
<dbReference type="AlphaFoldDB" id="E4NII7"/>
<dbReference type="PATRIC" id="fig|452652.3.peg.7060"/>
<gene>
    <name evidence="3" type="ordered locus">KSE_70270</name>
</gene>
<dbReference type="KEGG" id="ksk:KSE_70270"/>
<name>E4NII7_KITSK</name>
<evidence type="ECO:0000313" key="3">
    <source>
        <dbReference type="EMBL" id="BAJ32785.1"/>
    </source>
</evidence>
<evidence type="ECO:0000313" key="4">
    <source>
        <dbReference type="Proteomes" id="UP000007076"/>
    </source>
</evidence>
<dbReference type="eggNOG" id="ENOG5033IBV">
    <property type="taxonomic scope" value="Bacteria"/>
</dbReference>
<feature type="region of interest" description="Disordered" evidence="1">
    <location>
        <begin position="300"/>
        <end position="382"/>
    </location>
</feature>
<keyword evidence="2" id="KW-0812">Transmembrane</keyword>
<keyword evidence="2" id="KW-0472">Membrane</keyword>
<feature type="region of interest" description="Disordered" evidence="1">
    <location>
        <begin position="266"/>
        <end position="288"/>
    </location>
</feature>
<dbReference type="HOGENOM" id="CLU_408701_0_0_11"/>
<feature type="transmembrane region" description="Helical" evidence="2">
    <location>
        <begin position="648"/>
        <end position="671"/>
    </location>
</feature>
<feature type="compositionally biased region" description="Basic and acidic residues" evidence="1">
    <location>
        <begin position="234"/>
        <end position="247"/>
    </location>
</feature>
<accession>E4NII7</accession>
<dbReference type="RefSeq" id="WP_014140076.1">
    <property type="nucleotide sequence ID" value="NC_016109.1"/>
</dbReference>
<proteinExistence type="predicted"/>
<dbReference type="Proteomes" id="UP000007076">
    <property type="component" value="Chromosome"/>
</dbReference>
<evidence type="ECO:0000256" key="2">
    <source>
        <dbReference type="SAM" id="Phobius"/>
    </source>
</evidence>